<keyword evidence="2" id="KW-0614">Plasmid</keyword>
<geneLocation type="plasmid" evidence="2 3">
    <name>pDESACI.01</name>
</geneLocation>
<keyword evidence="3" id="KW-1185">Reference proteome</keyword>
<keyword evidence="1" id="KW-0472">Membrane</keyword>
<dbReference type="AlphaFoldDB" id="I4DCP6"/>
<gene>
    <name evidence="2" type="ordered locus">Desaci_4744</name>
</gene>
<feature type="transmembrane region" description="Helical" evidence="1">
    <location>
        <begin position="9"/>
        <end position="28"/>
    </location>
</feature>
<accession>I4DCP6</accession>
<keyword evidence="1" id="KW-1133">Transmembrane helix</keyword>
<evidence type="ECO:0000313" key="3">
    <source>
        <dbReference type="Proteomes" id="UP000002892"/>
    </source>
</evidence>
<proteinExistence type="predicted"/>
<organism evidence="2 3">
    <name type="scientific">Desulfosporosinus acidiphilus (strain DSM 22704 / JCM 16185 / SJ4)</name>
    <dbReference type="NCBI Taxonomy" id="646529"/>
    <lineage>
        <taxon>Bacteria</taxon>
        <taxon>Bacillati</taxon>
        <taxon>Bacillota</taxon>
        <taxon>Clostridia</taxon>
        <taxon>Eubacteriales</taxon>
        <taxon>Desulfitobacteriaceae</taxon>
        <taxon>Desulfosporosinus</taxon>
    </lineage>
</organism>
<dbReference type="KEGG" id="dai:Desaci_4744"/>
<evidence type="ECO:0000313" key="2">
    <source>
        <dbReference type="EMBL" id="AFM43570.1"/>
    </source>
</evidence>
<evidence type="ECO:0000256" key="1">
    <source>
        <dbReference type="SAM" id="Phobius"/>
    </source>
</evidence>
<dbReference type="RefSeq" id="WP_014825082.1">
    <property type="nucleotide sequence ID" value="NC_018066.1"/>
</dbReference>
<sequence>MKSFKKRTVAVMATVFSIVILGLAGYFGHDAYENHEIKSVATQYLNSLDTCVSLENFDATIKSISTDDFVKRNLSSLNDSFKNRKKLNPKIDKILFVDRRKNALEVCIYYTGHPEGVNYPTLGQLNLVLFKEAGGWKVQDAHFMNRSDRPIPANGDIERQNQVARYSLLLNDLNQLLDSRMQGNLQEYEALFSEKSNLPKYEKLFKDEKEYLAQNNLKLTLVNCGLLVNSSTDQEALATVLLNQSIGKDMKSIPPLKIKFVFEMGKWKISDIYS</sequence>
<keyword evidence="1" id="KW-0812">Transmembrane</keyword>
<dbReference type="Proteomes" id="UP000002892">
    <property type="component" value="Plasmid pDESACI.01"/>
</dbReference>
<dbReference type="HOGENOM" id="CLU_1014616_0_0_9"/>
<reference evidence="3" key="1">
    <citation type="journal article" date="2012" name="J. Bacteriol.">
        <title>Complete genome sequences of Desulfosporosinus orientis DSM765T, Desulfosporosinus youngiae DSM17734T, Desulfosporosinus meridiei DSM13257T, and Desulfosporosinus acidiphilus DSM22704T.</title>
        <authorList>
            <person name="Pester M."/>
            <person name="Brambilla E."/>
            <person name="Alazard D."/>
            <person name="Rattei T."/>
            <person name="Weinmaier T."/>
            <person name="Han J."/>
            <person name="Lucas S."/>
            <person name="Lapidus A."/>
            <person name="Cheng J.F."/>
            <person name="Goodwin L."/>
            <person name="Pitluck S."/>
            <person name="Peters L."/>
            <person name="Ovchinnikova G."/>
            <person name="Teshima H."/>
            <person name="Detter J.C."/>
            <person name="Han C.S."/>
            <person name="Tapia R."/>
            <person name="Land M.L."/>
            <person name="Hauser L."/>
            <person name="Kyrpides N.C."/>
            <person name="Ivanova N.N."/>
            <person name="Pagani I."/>
            <person name="Huntmann M."/>
            <person name="Wei C.L."/>
            <person name="Davenport K.W."/>
            <person name="Daligault H."/>
            <person name="Chain P.S."/>
            <person name="Chen A."/>
            <person name="Mavromatis K."/>
            <person name="Markowitz V."/>
            <person name="Szeto E."/>
            <person name="Mikhailova N."/>
            <person name="Pati A."/>
            <person name="Wagner M."/>
            <person name="Woyke T."/>
            <person name="Ollivier B."/>
            <person name="Klenk H.P."/>
            <person name="Spring S."/>
            <person name="Loy A."/>
        </authorList>
    </citation>
    <scope>NUCLEOTIDE SEQUENCE [LARGE SCALE GENOMIC DNA]</scope>
    <source>
        <strain evidence="3">DSM 22704 / JCM 16185 / SJ4</strain>
    </source>
</reference>
<dbReference type="EMBL" id="CP003640">
    <property type="protein sequence ID" value="AFM43570.1"/>
    <property type="molecule type" value="Genomic_DNA"/>
</dbReference>
<name>I4DCP6_DESAJ</name>
<protein>
    <submittedName>
        <fullName evidence="2">Uncharacterized protein</fullName>
    </submittedName>
</protein>